<organism evidence="1 2">
    <name type="scientific">Persea americana</name>
    <name type="common">Avocado</name>
    <dbReference type="NCBI Taxonomy" id="3435"/>
    <lineage>
        <taxon>Eukaryota</taxon>
        <taxon>Viridiplantae</taxon>
        <taxon>Streptophyta</taxon>
        <taxon>Embryophyta</taxon>
        <taxon>Tracheophyta</taxon>
        <taxon>Spermatophyta</taxon>
        <taxon>Magnoliopsida</taxon>
        <taxon>Magnoliidae</taxon>
        <taxon>Laurales</taxon>
        <taxon>Lauraceae</taxon>
        <taxon>Persea</taxon>
    </lineage>
</organism>
<dbReference type="Proteomes" id="UP001234297">
    <property type="component" value="Chromosome 7"/>
</dbReference>
<comment type="caution">
    <text evidence="1">The sequence shown here is derived from an EMBL/GenBank/DDBJ whole genome shotgun (WGS) entry which is preliminary data.</text>
</comment>
<sequence>MAESAIDAIKKNKEINTRKRIMHYTISDRILLVGEGDFSFSASLARAFGSAHNMVATSLDSRDDMLIKHPSAEANLNLLMELGCMVLNDIDAHSMNKHPKLRETKFDRIVFNFPHAVLQFQETRQDQINLHKELVKGFFDSASFMLTSNGEVHVTHKANRPYSSWGVEDLAKEVGLTLLEKAAFKKQDYPGYNQKRGCGKKSNKSFRLGESVFTSKFVLAAL</sequence>
<protein>
    <submittedName>
        <fullName evidence="1">Uncharacterized protein</fullName>
    </submittedName>
</protein>
<evidence type="ECO:0000313" key="2">
    <source>
        <dbReference type="Proteomes" id="UP001234297"/>
    </source>
</evidence>
<keyword evidence="2" id="KW-1185">Reference proteome</keyword>
<reference evidence="1 2" key="1">
    <citation type="journal article" date="2022" name="Hortic Res">
        <title>A haplotype resolved chromosomal level avocado genome allows analysis of novel avocado genes.</title>
        <authorList>
            <person name="Nath O."/>
            <person name="Fletcher S.J."/>
            <person name="Hayward A."/>
            <person name="Shaw L.M."/>
            <person name="Masouleh A.K."/>
            <person name="Furtado A."/>
            <person name="Henry R.J."/>
            <person name="Mitter N."/>
        </authorList>
    </citation>
    <scope>NUCLEOTIDE SEQUENCE [LARGE SCALE GENOMIC DNA]</scope>
    <source>
        <strain evidence="2">cv. Hass</strain>
    </source>
</reference>
<accession>A0ACC2L8A7</accession>
<dbReference type="EMBL" id="CM056815">
    <property type="protein sequence ID" value="KAJ8629741.1"/>
    <property type="molecule type" value="Genomic_DNA"/>
</dbReference>
<evidence type="ECO:0000313" key="1">
    <source>
        <dbReference type="EMBL" id="KAJ8629741.1"/>
    </source>
</evidence>
<gene>
    <name evidence="1" type="ORF">MRB53_023064</name>
</gene>
<proteinExistence type="predicted"/>
<name>A0ACC2L8A7_PERAE</name>